<accession>C8PP07</accession>
<sequence length="37" mass="4325">MFDDCKSSAKALNTEKRNIPLKTKTHNFRILNSIPEY</sequence>
<dbReference type="Proteomes" id="UP000004509">
    <property type="component" value="Unassembled WGS sequence"/>
</dbReference>
<evidence type="ECO:0000313" key="1">
    <source>
        <dbReference type="EMBL" id="EEV20870.1"/>
    </source>
</evidence>
<comment type="caution">
    <text evidence="1">The sequence shown here is derived from an EMBL/GenBank/DDBJ whole genome shotgun (WGS) entry which is preliminary data.</text>
</comment>
<gene>
    <name evidence="1" type="ORF">TREVI0001_1727</name>
</gene>
<name>C8PP07_9SPIR</name>
<proteinExistence type="predicted"/>
<dbReference type="EMBL" id="ACYH01000024">
    <property type="protein sequence ID" value="EEV20870.1"/>
    <property type="molecule type" value="Genomic_DNA"/>
</dbReference>
<dbReference type="AlphaFoldDB" id="C8PP07"/>
<evidence type="ECO:0000313" key="2">
    <source>
        <dbReference type="Proteomes" id="UP000004509"/>
    </source>
</evidence>
<organism evidence="1 2">
    <name type="scientific">Treponema vincentii ATCC 35580</name>
    <dbReference type="NCBI Taxonomy" id="596324"/>
    <lineage>
        <taxon>Bacteria</taxon>
        <taxon>Pseudomonadati</taxon>
        <taxon>Spirochaetota</taxon>
        <taxon>Spirochaetia</taxon>
        <taxon>Spirochaetales</taxon>
        <taxon>Treponemataceae</taxon>
        <taxon>Treponema</taxon>
    </lineage>
</organism>
<protein>
    <submittedName>
        <fullName evidence="1">Uncharacterized protein</fullName>
    </submittedName>
</protein>
<reference evidence="1 2" key="1">
    <citation type="submission" date="2009-07" db="EMBL/GenBank/DDBJ databases">
        <authorList>
            <person name="Madupu R."/>
            <person name="Sebastian Y."/>
            <person name="Durkin A.S."/>
            <person name="Torralba M."/>
            <person name="Methe B."/>
            <person name="Sutton G.G."/>
            <person name="Strausberg R.L."/>
            <person name="Nelson K.E."/>
        </authorList>
    </citation>
    <scope>NUCLEOTIDE SEQUENCE [LARGE SCALE GENOMIC DNA]</scope>
    <source>
        <strain evidence="1 2">ATCC 35580</strain>
    </source>
</reference>